<dbReference type="AlphaFoldDB" id="A0AAD3TCL2"/>
<dbReference type="EMBL" id="BSYO01000031">
    <property type="protein sequence ID" value="GMH26464.1"/>
    <property type="molecule type" value="Genomic_DNA"/>
</dbReference>
<proteinExistence type="predicted"/>
<protein>
    <submittedName>
        <fullName evidence="1">Uncharacterized protein</fullName>
    </submittedName>
</protein>
<organism evidence="1 2">
    <name type="scientific">Nepenthes gracilis</name>
    <name type="common">Slender pitcher plant</name>
    <dbReference type="NCBI Taxonomy" id="150966"/>
    <lineage>
        <taxon>Eukaryota</taxon>
        <taxon>Viridiplantae</taxon>
        <taxon>Streptophyta</taxon>
        <taxon>Embryophyta</taxon>
        <taxon>Tracheophyta</taxon>
        <taxon>Spermatophyta</taxon>
        <taxon>Magnoliopsida</taxon>
        <taxon>eudicotyledons</taxon>
        <taxon>Gunneridae</taxon>
        <taxon>Pentapetalae</taxon>
        <taxon>Caryophyllales</taxon>
        <taxon>Nepenthaceae</taxon>
        <taxon>Nepenthes</taxon>
    </lineage>
</organism>
<evidence type="ECO:0000313" key="1">
    <source>
        <dbReference type="EMBL" id="GMH26464.1"/>
    </source>
</evidence>
<name>A0AAD3TCL2_NEPGR</name>
<comment type="caution">
    <text evidence="1">The sequence shown here is derived from an EMBL/GenBank/DDBJ whole genome shotgun (WGS) entry which is preliminary data.</text>
</comment>
<evidence type="ECO:0000313" key="2">
    <source>
        <dbReference type="Proteomes" id="UP001279734"/>
    </source>
</evidence>
<sequence length="130" mass="14523">MVILTSLEFLLESRNLPEWWNSPVGIPKGMPLFFQVCQIGDSYQFGVFASVKQFSRMEEYTGMLMSSKNIVGHVNTLPGMAHLPIWVFFAGMEGPLPKESPPILLLDAAAETDVECSNFLAEESSYIIVF</sequence>
<reference evidence="1" key="1">
    <citation type="submission" date="2023-05" db="EMBL/GenBank/DDBJ databases">
        <title>Nepenthes gracilis genome sequencing.</title>
        <authorList>
            <person name="Fukushima K."/>
        </authorList>
    </citation>
    <scope>NUCLEOTIDE SEQUENCE</scope>
    <source>
        <strain evidence="1">SING2019-196</strain>
    </source>
</reference>
<accession>A0AAD3TCL2</accession>
<dbReference type="Proteomes" id="UP001279734">
    <property type="component" value="Unassembled WGS sequence"/>
</dbReference>
<gene>
    <name evidence="1" type="ORF">Nepgr_028307</name>
</gene>
<keyword evidence="2" id="KW-1185">Reference proteome</keyword>